<accession>A0A7G2E8T8</accession>
<dbReference type="PANTHER" id="PTHR46481:SF10">
    <property type="entry name" value="ZINC FINGER BED DOMAIN-CONTAINING PROTEIN 39"/>
    <property type="match status" value="1"/>
</dbReference>
<dbReference type="Pfam" id="PF05699">
    <property type="entry name" value="Dimer_Tnp_hAT"/>
    <property type="match status" value="1"/>
</dbReference>
<sequence>MCKHCKSDYAYNAHKNGTNTYRRHLQICKLVPRNGDISQMMVNAEAKLQARKIDQSVFRELVAKTIIQHDLPFSYVVYERVRETWKYLNADVKFFSRNTVAADVYKFYETETDKLKRELAQLPGRISLTTDLWSALTHEAHILNIIVQIGLNRIGDTLEKIGESIKWNSTFKMLDRALKYRAAFGNLKVIDAKNYKFHPTDAEWHRLQQMMNEYSQDEVIRNMMVLMKERFDKYWAEVSDIFAIATVFDPRLKLTLAEYCFAKLDISTREKRMKHLRAQLRKLFEVYENMSNAVSPTTESREDVTHDDEAAKGNFSNYDLTLDMYLDEPAMNVRGFESLDILYYWKDNGPRFGKLASMACDILSIPITTVASKSSFSIGTRVLSKYRSRLLLRNVQALICSRNWLKGFESYENEEYEKFDVEDETLPSF</sequence>
<keyword evidence="3" id="KW-0863">Zinc-finger</keyword>
<evidence type="ECO:0000313" key="9">
    <source>
        <dbReference type="EMBL" id="CAD5318288.1"/>
    </source>
</evidence>
<evidence type="ECO:0000256" key="5">
    <source>
        <dbReference type="ARBA" id="ARBA00023125"/>
    </source>
</evidence>
<dbReference type="InterPro" id="IPR025525">
    <property type="entry name" value="hAT-like_transposase_RNase-H"/>
</dbReference>
<keyword evidence="2" id="KW-0479">Metal-binding</keyword>
<proteinExistence type="predicted"/>
<organism evidence="9 10">
    <name type="scientific">Arabidopsis thaliana</name>
    <name type="common">Mouse-ear cress</name>
    <dbReference type="NCBI Taxonomy" id="3702"/>
    <lineage>
        <taxon>Eukaryota</taxon>
        <taxon>Viridiplantae</taxon>
        <taxon>Streptophyta</taxon>
        <taxon>Embryophyta</taxon>
        <taxon>Tracheophyta</taxon>
        <taxon>Spermatophyta</taxon>
        <taxon>Magnoliopsida</taxon>
        <taxon>eudicotyledons</taxon>
        <taxon>Gunneridae</taxon>
        <taxon>Pentapetalae</taxon>
        <taxon>rosids</taxon>
        <taxon>malvids</taxon>
        <taxon>Brassicales</taxon>
        <taxon>Brassicaceae</taxon>
        <taxon>Camelineae</taxon>
        <taxon>Arabidopsis</taxon>
    </lineage>
</organism>
<dbReference type="SUPFAM" id="SSF53098">
    <property type="entry name" value="Ribonuclease H-like"/>
    <property type="match status" value="1"/>
</dbReference>
<dbReference type="AlphaFoldDB" id="A0A7G2E8T8"/>
<evidence type="ECO:0000259" key="8">
    <source>
        <dbReference type="Pfam" id="PF14372"/>
    </source>
</evidence>
<keyword evidence="6" id="KW-0539">Nucleus</keyword>
<evidence type="ECO:0000256" key="2">
    <source>
        <dbReference type="ARBA" id="ARBA00022723"/>
    </source>
</evidence>
<dbReference type="GO" id="GO:0005634">
    <property type="term" value="C:nucleus"/>
    <property type="evidence" value="ECO:0007669"/>
    <property type="project" value="UniProtKB-SubCell"/>
</dbReference>
<gene>
    <name evidence="9" type="ORF">AT9943_LOCUS6524</name>
</gene>
<evidence type="ECO:0000256" key="3">
    <source>
        <dbReference type="ARBA" id="ARBA00022771"/>
    </source>
</evidence>
<dbReference type="InterPro" id="IPR052035">
    <property type="entry name" value="ZnF_BED_domain_contain"/>
</dbReference>
<keyword evidence="5" id="KW-0238">DNA-binding</keyword>
<dbReference type="GO" id="GO:0003677">
    <property type="term" value="F:DNA binding"/>
    <property type="evidence" value="ECO:0007669"/>
    <property type="project" value="UniProtKB-KW"/>
</dbReference>
<evidence type="ECO:0000259" key="7">
    <source>
        <dbReference type="Pfam" id="PF05699"/>
    </source>
</evidence>
<dbReference type="InterPro" id="IPR008906">
    <property type="entry name" value="HATC_C_dom"/>
</dbReference>
<reference evidence="9 10" key="1">
    <citation type="submission" date="2020-09" db="EMBL/GenBank/DDBJ databases">
        <authorList>
            <person name="Ashkenazy H."/>
        </authorList>
    </citation>
    <scope>NUCLEOTIDE SEQUENCE [LARGE SCALE GENOMIC DNA]</scope>
    <source>
        <strain evidence="10">cv. Cdm-0</strain>
    </source>
</reference>
<protein>
    <submittedName>
        <fullName evidence="9">(thale cress) hypothetical protein</fullName>
    </submittedName>
</protein>
<dbReference type="GO" id="GO:0008270">
    <property type="term" value="F:zinc ion binding"/>
    <property type="evidence" value="ECO:0007669"/>
    <property type="project" value="UniProtKB-KW"/>
</dbReference>
<feature type="domain" description="HAT C-terminal dimerisation" evidence="7">
    <location>
        <begin position="322"/>
        <end position="405"/>
    </location>
</feature>
<dbReference type="GO" id="GO:0046983">
    <property type="term" value="F:protein dimerization activity"/>
    <property type="evidence" value="ECO:0007669"/>
    <property type="project" value="InterPro"/>
</dbReference>
<dbReference type="Pfam" id="PF14372">
    <property type="entry name" value="hAT-like_RNase-H"/>
    <property type="match status" value="1"/>
</dbReference>
<evidence type="ECO:0000256" key="1">
    <source>
        <dbReference type="ARBA" id="ARBA00004123"/>
    </source>
</evidence>
<name>A0A7G2E8T8_ARATH</name>
<evidence type="ECO:0000313" key="10">
    <source>
        <dbReference type="Proteomes" id="UP000516314"/>
    </source>
</evidence>
<evidence type="ECO:0000256" key="4">
    <source>
        <dbReference type="ARBA" id="ARBA00022833"/>
    </source>
</evidence>
<feature type="domain" description="hAT-like transposase RNase-H fold" evidence="8">
    <location>
        <begin position="203"/>
        <end position="287"/>
    </location>
</feature>
<dbReference type="EMBL" id="LR881467">
    <property type="protein sequence ID" value="CAD5318288.1"/>
    <property type="molecule type" value="Genomic_DNA"/>
</dbReference>
<comment type="subcellular location">
    <subcellularLocation>
        <location evidence="1">Nucleus</location>
    </subcellularLocation>
</comment>
<evidence type="ECO:0000256" key="6">
    <source>
        <dbReference type="ARBA" id="ARBA00023242"/>
    </source>
</evidence>
<dbReference type="PANTHER" id="PTHR46481">
    <property type="entry name" value="ZINC FINGER BED DOMAIN-CONTAINING PROTEIN 4"/>
    <property type="match status" value="1"/>
</dbReference>
<dbReference type="InterPro" id="IPR012337">
    <property type="entry name" value="RNaseH-like_sf"/>
</dbReference>
<keyword evidence="4" id="KW-0862">Zinc</keyword>
<dbReference type="Proteomes" id="UP000516314">
    <property type="component" value="Chromosome 2"/>
</dbReference>